<dbReference type="EMBL" id="JBHSAS010000034">
    <property type="protein sequence ID" value="MFC4029790.1"/>
    <property type="molecule type" value="Genomic_DNA"/>
</dbReference>
<feature type="domain" description="TonB C-terminal" evidence="2">
    <location>
        <begin position="84"/>
        <end position="143"/>
    </location>
</feature>
<sequence>MHKKVFTFLILIFLSFSINAQDNSPGLNLDVVDKVPVAKDCDSDLDNRALRICYGKSVQKTVMNRVDINFIKRQNLEPGLYTAIAKFRVNTKGKIDKITVDFENEKIAKHIKRAVKKLRRSEPAIKDGEPVNIIYALPVKFRI</sequence>
<keyword evidence="1" id="KW-0732">Signal</keyword>
<organism evidence="3 4">
    <name type="scientific">Zunongwangia endophytica</name>
    <dbReference type="NCBI Taxonomy" id="1808945"/>
    <lineage>
        <taxon>Bacteria</taxon>
        <taxon>Pseudomonadati</taxon>
        <taxon>Bacteroidota</taxon>
        <taxon>Flavobacteriia</taxon>
        <taxon>Flavobacteriales</taxon>
        <taxon>Flavobacteriaceae</taxon>
        <taxon>Zunongwangia</taxon>
    </lineage>
</organism>
<name>A0ABV8HCX4_9FLAO</name>
<keyword evidence="4" id="KW-1185">Reference proteome</keyword>
<comment type="caution">
    <text evidence="3">The sequence shown here is derived from an EMBL/GenBank/DDBJ whole genome shotgun (WGS) entry which is preliminary data.</text>
</comment>
<dbReference type="Gene3D" id="3.30.1150.10">
    <property type="match status" value="1"/>
</dbReference>
<reference evidence="4" key="1">
    <citation type="journal article" date="2019" name="Int. J. Syst. Evol. Microbiol.">
        <title>The Global Catalogue of Microorganisms (GCM) 10K type strain sequencing project: providing services to taxonomists for standard genome sequencing and annotation.</title>
        <authorList>
            <consortium name="The Broad Institute Genomics Platform"/>
            <consortium name="The Broad Institute Genome Sequencing Center for Infectious Disease"/>
            <person name="Wu L."/>
            <person name="Ma J."/>
        </authorList>
    </citation>
    <scope>NUCLEOTIDE SEQUENCE [LARGE SCALE GENOMIC DNA]</scope>
    <source>
        <strain evidence="4">CECT 9128</strain>
    </source>
</reference>
<evidence type="ECO:0000259" key="2">
    <source>
        <dbReference type="Pfam" id="PF03544"/>
    </source>
</evidence>
<evidence type="ECO:0000256" key="1">
    <source>
        <dbReference type="SAM" id="SignalP"/>
    </source>
</evidence>
<dbReference type="Pfam" id="PF03544">
    <property type="entry name" value="TonB_C"/>
    <property type="match status" value="1"/>
</dbReference>
<dbReference type="Proteomes" id="UP001595793">
    <property type="component" value="Unassembled WGS sequence"/>
</dbReference>
<feature type="chain" id="PRO_5046831179" evidence="1">
    <location>
        <begin position="21"/>
        <end position="143"/>
    </location>
</feature>
<evidence type="ECO:0000313" key="3">
    <source>
        <dbReference type="EMBL" id="MFC4029790.1"/>
    </source>
</evidence>
<accession>A0ABV8HCX4</accession>
<dbReference type="InterPro" id="IPR037682">
    <property type="entry name" value="TonB_C"/>
</dbReference>
<dbReference type="RefSeq" id="WP_290231860.1">
    <property type="nucleotide sequence ID" value="NZ_JAUFPZ010000002.1"/>
</dbReference>
<evidence type="ECO:0000313" key="4">
    <source>
        <dbReference type="Proteomes" id="UP001595793"/>
    </source>
</evidence>
<gene>
    <name evidence="3" type="ORF">ACFOS1_20400</name>
</gene>
<proteinExistence type="predicted"/>
<feature type="signal peptide" evidence="1">
    <location>
        <begin position="1"/>
        <end position="20"/>
    </location>
</feature>
<protein>
    <submittedName>
        <fullName evidence="3">Energy transducer TonB</fullName>
    </submittedName>
</protein>